<proteinExistence type="predicted"/>
<sequence length="169" mass="18345">MLENAFGTKPIPGKSMLALVFISILFASLGISTSQAFAMGQAPSTCSNRYDGTITAMKIIVGHRTYDPITNPDTTFQLRNDRSYTVTFTIHTTNQSSQNNTLAGDTWYDTSSPGYQLGECVTGAGSNQDVAVTVTETHPGNIAPQTIQNVSWKTLMPGDITYNIKWINP</sequence>
<organism evidence="1 2">
    <name type="scientific">Candidatus Nitrosotalea okcheonensis</name>
    <dbReference type="NCBI Taxonomy" id="1903276"/>
    <lineage>
        <taxon>Archaea</taxon>
        <taxon>Nitrososphaerota</taxon>
        <taxon>Nitrososphaeria</taxon>
        <taxon>Nitrosotaleales</taxon>
        <taxon>Nitrosotaleaceae</taxon>
        <taxon>Nitrosotalea</taxon>
    </lineage>
</organism>
<protein>
    <submittedName>
        <fullName evidence="1">Uncharacterized protein</fullName>
    </submittedName>
</protein>
<dbReference type="AlphaFoldDB" id="A0A2H1FDV8"/>
<evidence type="ECO:0000313" key="2">
    <source>
        <dbReference type="Proteomes" id="UP000230607"/>
    </source>
</evidence>
<reference evidence="2" key="1">
    <citation type="submission" date="2017-03" db="EMBL/GenBank/DDBJ databases">
        <authorList>
            <person name="Herbold C."/>
        </authorList>
    </citation>
    <scope>NUCLEOTIDE SEQUENCE [LARGE SCALE GENOMIC DNA]</scope>
</reference>
<dbReference type="OrthoDB" id="10825at2157"/>
<dbReference type="RefSeq" id="WP_157926999.1">
    <property type="nucleotide sequence ID" value="NZ_LT841358.1"/>
</dbReference>
<evidence type="ECO:0000313" key="1">
    <source>
        <dbReference type="EMBL" id="SMH70945.1"/>
    </source>
</evidence>
<dbReference type="Proteomes" id="UP000230607">
    <property type="component" value="Chromosome 1"/>
</dbReference>
<accession>A0A2H1FDV8</accession>
<keyword evidence="2" id="KW-1185">Reference proteome</keyword>
<name>A0A2H1FDV8_9ARCH</name>
<dbReference type="EMBL" id="LT841358">
    <property type="protein sequence ID" value="SMH70945.1"/>
    <property type="molecule type" value="Genomic_DNA"/>
</dbReference>
<gene>
    <name evidence="1" type="ORF">NCS_10752</name>
</gene>